<evidence type="ECO:0000313" key="2">
    <source>
        <dbReference type="EMBL" id="MCQ8279945.1"/>
    </source>
</evidence>
<evidence type="ECO:0008006" key="4">
    <source>
        <dbReference type="Google" id="ProtNLM"/>
    </source>
</evidence>
<feature type="transmembrane region" description="Helical" evidence="1">
    <location>
        <begin position="75"/>
        <end position="92"/>
    </location>
</feature>
<sequence length="93" mass="10021">MLFCKKATKKAKTVASDTQEQIQTLRAQVEKLLNQKVTPALGDVADKAETAVSTARTVTNAQVENVSEQVRSQPLVAIGIVAVIGYLVGRILR</sequence>
<keyword evidence="1" id="KW-0472">Membrane</keyword>
<dbReference type="Proteomes" id="UP001524587">
    <property type="component" value="Unassembled WGS sequence"/>
</dbReference>
<organism evidence="2 3">
    <name type="scientific">Endosaccharibacter trunci</name>
    <dbReference type="NCBI Taxonomy" id="2812733"/>
    <lineage>
        <taxon>Bacteria</taxon>
        <taxon>Pseudomonadati</taxon>
        <taxon>Pseudomonadota</taxon>
        <taxon>Alphaproteobacteria</taxon>
        <taxon>Acetobacterales</taxon>
        <taxon>Acetobacteraceae</taxon>
        <taxon>Endosaccharibacter</taxon>
    </lineage>
</organism>
<protein>
    <recommendedName>
        <fullName evidence="4">DUF883 domain-containing protein</fullName>
    </recommendedName>
</protein>
<comment type="caution">
    <text evidence="2">The sequence shown here is derived from an EMBL/GenBank/DDBJ whole genome shotgun (WGS) entry which is preliminary data.</text>
</comment>
<keyword evidence="1" id="KW-0812">Transmembrane</keyword>
<keyword evidence="1" id="KW-1133">Transmembrane helix</keyword>
<dbReference type="EMBL" id="JAMSKV010000018">
    <property type="protein sequence ID" value="MCQ8279945.1"/>
    <property type="molecule type" value="Genomic_DNA"/>
</dbReference>
<gene>
    <name evidence="2" type="ORF">NFI95_15995</name>
</gene>
<name>A0ABT1WBZ1_9PROT</name>
<evidence type="ECO:0000313" key="3">
    <source>
        <dbReference type="Proteomes" id="UP001524587"/>
    </source>
</evidence>
<keyword evidence="3" id="KW-1185">Reference proteome</keyword>
<accession>A0ABT1WBZ1</accession>
<reference evidence="2 3" key="1">
    <citation type="submission" date="2022-06" db="EMBL/GenBank/DDBJ databases">
        <title>Endosaccharibacter gen. nov., sp. nov., endophytic bacteria isolated from sugarcane.</title>
        <authorList>
            <person name="Pitiwittayakul N."/>
            <person name="Yukphan P."/>
            <person name="Charoenyingcharoen P."/>
            <person name="Tanasupawat S."/>
        </authorList>
    </citation>
    <scope>NUCLEOTIDE SEQUENCE [LARGE SCALE GENOMIC DNA]</scope>
    <source>
        <strain evidence="2 3">KSS8</strain>
    </source>
</reference>
<dbReference type="RefSeq" id="WP_422865433.1">
    <property type="nucleotide sequence ID" value="NZ_JAMSKV010000018.1"/>
</dbReference>
<proteinExistence type="predicted"/>
<evidence type="ECO:0000256" key="1">
    <source>
        <dbReference type="SAM" id="Phobius"/>
    </source>
</evidence>